<keyword evidence="4" id="KW-0732">Signal</keyword>
<gene>
    <name evidence="6" type="ORF">Q4521_16540</name>
</gene>
<dbReference type="GO" id="GO:0030599">
    <property type="term" value="F:pectinesterase activity"/>
    <property type="evidence" value="ECO:0007669"/>
    <property type="project" value="InterPro"/>
</dbReference>
<dbReference type="Pfam" id="PF01095">
    <property type="entry name" value="Pectinesterase"/>
    <property type="match status" value="1"/>
</dbReference>
<name>A0AAW7X8A5_9GAMM</name>
<protein>
    <submittedName>
        <fullName evidence="6">Pectinesterase family protein</fullName>
    </submittedName>
</protein>
<evidence type="ECO:0000256" key="4">
    <source>
        <dbReference type="SAM" id="SignalP"/>
    </source>
</evidence>
<dbReference type="PROSITE" id="PS51257">
    <property type="entry name" value="PROKAR_LIPOPROTEIN"/>
    <property type="match status" value="1"/>
</dbReference>
<dbReference type="GO" id="GO:0009279">
    <property type="term" value="C:cell outer membrane"/>
    <property type="evidence" value="ECO:0007669"/>
    <property type="project" value="TreeGrafter"/>
</dbReference>
<evidence type="ECO:0000313" key="7">
    <source>
        <dbReference type="Proteomes" id="UP001169760"/>
    </source>
</evidence>
<feature type="domain" description="Pectinesterase catalytic" evidence="5">
    <location>
        <begin position="61"/>
        <end position="342"/>
    </location>
</feature>
<evidence type="ECO:0000259" key="5">
    <source>
        <dbReference type="Pfam" id="PF01095"/>
    </source>
</evidence>
<dbReference type="Proteomes" id="UP001169760">
    <property type="component" value="Unassembled WGS sequence"/>
</dbReference>
<dbReference type="RefSeq" id="WP_303493549.1">
    <property type="nucleotide sequence ID" value="NZ_JAUOPB010000012.1"/>
</dbReference>
<dbReference type="EMBL" id="JAUOPB010000012">
    <property type="protein sequence ID" value="MDO6424095.1"/>
    <property type="molecule type" value="Genomic_DNA"/>
</dbReference>
<proteinExistence type="inferred from homology"/>
<dbReference type="PANTHER" id="PTHR31321:SF57">
    <property type="entry name" value="PECTINESTERASE 53-RELATED"/>
    <property type="match status" value="1"/>
</dbReference>
<organism evidence="6 7">
    <name type="scientific">Saccharophagus degradans</name>
    <dbReference type="NCBI Taxonomy" id="86304"/>
    <lineage>
        <taxon>Bacteria</taxon>
        <taxon>Pseudomonadati</taxon>
        <taxon>Pseudomonadota</taxon>
        <taxon>Gammaproteobacteria</taxon>
        <taxon>Cellvibrionales</taxon>
        <taxon>Cellvibrionaceae</taxon>
        <taxon>Saccharophagus</taxon>
    </lineage>
</organism>
<dbReference type="AlphaFoldDB" id="A0AAW7X8A5"/>
<feature type="signal peptide" evidence="4">
    <location>
        <begin position="1"/>
        <end position="23"/>
    </location>
</feature>
<dbReference type="GO" id="GO:0042545">
    <property type="term" value="P:cell wall modification"/>
    <property type="evidence" value="ECO:0007669"/>
    <property type="project" value="InterPro"/>
</dbReference>
<keyword evidence="2" id="KW-0378">Hydrolase</keyword>
<comment type="similarity">
    <text evidence="1">Belongs to the pectinesterase family.</text>
</comment>
<dbReference type="InterPro" id="IPR012334">
    <property type="entry name" value="Pectin_lyas_fold"/>
</dbReference>
<accession>A0AAW7X8A5</accession>
<dbReference type="InterPro" id="IPR000070">
    <property type="entry name" value="Pectinesterase_cat"/>
</dbReference>
<dbReference type="Gene3D" id="2.160.20.10">
    <property type="entry name" value="Single-stranded right-handed beta-helix, Pectin lyase-like"/>
    <property type="match status" value="1"/>
</dbReference>
<keyword evidence="3" id="KW-0063">Aspartyl esterase</keyword>
<evidence type="ECO:0000256" key="1">
    <source>
        <dbReference type="ARBA" id="ARBA00008891"/>
    </source>
</evidence>
<comment type="caution">
    <text evidence="6">The sequence shown here is derived from an EMBL/GenBank/DDBJ whole genome shotgun (WGS) entry which is preliminary data.</text>
</comment>
<evidence type="ECO:0000313" key="6">
    <source>
        <dbReference type="EMBL" id="MDO6424095.1"/>
    </source>
</evidence>
<feature type="chain" id="PRO_5043386954" evidence="4">
    <location>
        <begin position="24"/>
        <end position="389"/>
    </location>
</feature>
<dbReference type="SUPFAM" id="SSF51126">
    <property type="entry name" value="Pectin lyase-like"/>
    <property type="match status" value="1"/>
</dbReference>
<evidence type="ECO:0000256" key="2">
    <source>
        <dbReference type="ARBA" id="ARBA00022801"/>
    </source>
</evidence>
<dbReference type="InterPro" id="IPR011050">
    <property type="entry name" value="Pectin_lyase_fold/virulence"/>
</dbReference>
<dbReference type="PANTHER" id="PTHR31321">
    <property type="entry name" value="ACYL-COA THIOESTER HYDROLASE YBHC-RELATED"/>
    <property type="match status" value="1"/>
</dbReference>
<reference evidence="6" key="1">
    <citation type="submission" date="2023-07" db="EMBL/GenBank/DDBJ databases">
        <title>Genome content predicts the carbon catabolic preferences of heterotrophic bacteria.</title>
        <authorList>
            <person name="Gralka M."/>
        </authorList>
    </citation>
    <scope>NUCLEOTIDE SEQUENCE</scope>
    <source>
        <strain evidence="6">I3M17_2</strain>
    </source>
</reference>
<sequence>MGTKIKILLLGFILSACSVSGCADKIKRNTPLTETVLPSKKILYVQTEVCDPPSQLTGSCYNSLQRAIDVAHTVPSATHVTIAVAAGHYHERIVLSRGNIDIVGAGKNKTYVQYNLNAEQGKAYHRDGWGTPGSATFTINASEVNVSDLTIENTFDFLSNDSKDKTDPSKVRASQGVALLLDEHSDKVALYRVGLYGYQDTLFANGKRAFIYQSDIAGNVDFIFGAGQVVIERSRVISRPRGKAIAPNEIAGYITAPSTNIADAFGLVFINSRLEREQGVADASVTLGRPWHPTTNFSDGRYADPNAIGHALFFNCFMDAHIHPARWSSMKGTAKDGSKTLVFTPEQSRFFEVQSFGPSGNDNATTSYHSLSADSLREQALDDWSVSIN</sequence>
<evidence type="ECO:0000256" key="3">
    <source>
        <dbReference type="ARBA" id="ARBA00023085"/>
    </source>
</evidence>